<reference evidence="15" key="1">
    <citation type="journal article" date="2021" name="bioRxiv">
        <title>Whole Genome Assembly and Annotation of Northern Wild Rice, Zizania palustris L., Supports a Whole Genome Duplication in the Zizania Genus.</title>
        <authorList>
            <person name="Haas M."/>
            <person name="Kono T."/>
            <person name="Macchietto M."/>
            <person name="Millas R."/>
            <person name="McGilp L."/>
            <person name="Shao M."/>
            <person name="Duquette J."/>
            <person name="Hirsch C.N."/>
            <person name="Kimball J."/>
        </authorList>
    </citation>
    <scope>NUCLEOTIDE SEQUENCE</scope>
    <source>
        <tissue evidence="15">Fresh leaf tissue</tissue>
    </source>
</reference>
<evidence type="ECO:0000256" key="1">
    <source>
        <dbReference type="ARBA" id="ARBA00001936"/>
    </source>
</evidence>
<dbReference type="InterPro" id="IPR001932">
    <property type="entry name" value="PPM-type_phosphatase-like_dom"/>
</dbReference>
<keyword evidence="9" id="KW-0464">Manganese</keyword>
<sequence length="507" mass="53247">MSYIYERPRAKATNRSQATRPSYPYLGSPRLAVAVSPDKQSLTSPAMLYSVELLCSVIAAFARLAHVLGRTVMSLCSPKFSAAGVVAPAAAWGSGAKKVHPVAIVAVSHLLEIERQQQGPTDGQQLMLASPLSPSPPVLVLPATFMKGEKVDQEQRTKTARARPPRLVIPPAPVLVAARGGIVDPFGEAAGRATDVPTELEVKGEGFCMASRRGVRHAMEDGYEVITNHKIGGGSQLAFYGVYDGHGGRAAVDFVADRLGKNVVAVVSASSAAAATTSPTTSSQQQRPAGGRDQDHDDDDVTAAIRVAYLSTDSEFLSQGVRGGACAATALVKDGQLYVSNVGDCRAVLGSRGGVATALTSDQIPGREDERLRIENAGGYVSCGAGSGVWRVQDSLAVSRAFGDAGVKPWVTCEPETTSLRITADCRFVVLASDGLWCKVSNQEAVDTVTSASAAGADVVPGTDPCKALVSMARSRGSRDDITVMVVDLQRFLPVHSSIDTREEILM</sequence>
<dbReference type="CDD" id="cd00143">
    <property type="entry name" value="PP2Cc"/>
    <property type="match status" value="1"/>
</dbReference>
<evidence type="ECO:0000256" key="11">
    <source>
        <dbReference type="ARBA" id="ARBA00048336"/>
    </source>
</evidence>
<gene>
    <name evidence="15" type="ORF">GUJ93_ZPchr0009g2143</name>
</gene>
<dbReference type="GO" id="GO:0004722">
    <property type="term" value="F:protein serine/threonine phosphatase activity"/>
    <property type="evidence" value="ECO:0007669"/>
    <property type="project" value="UniProtKB-EC"/>
</dbReference>
<keyword evidence="16" id="KW-1185">Reference proteome</keyword>
<feature type="region of interest" description="Disordered" evidence="13">
    <location>
        <begin position="274"/>
        <end position="298"/>
    </location>
</feature>
<dbReference type="EMBL" id="JAAALK010000289">
    <property type="protein sequence ID" value="KAG8051230.1"/>
    <property type="molecule type" value="Genomic_DNA"/>
</dbReference>
<dbReference type="AlphaFoldDB" id="A0A8J5R4N5"/>
<dbReference type="InterPro" id="IPR015655">
    <property type="entry name" value="PP2C"/>
</dbReference>
<feature type="compositionally biased region" description="Low complexity" evidence="13">
    <location>
        <begin position="274"/>
        <end position="283"/>
    </location>
</feature>
<dbReference type="PROSITE" id="PS51746">
    <property type="entry name" value="PPM_2"/>
    <property type="match status" value="1"/>
</dbReference>
<comment type="caution">
    <text evidence="15">The sequence shown here is derived from an EMBL/GenBank/DDBJ whole genome shotgun (WGS) entry which is preliminary data.</text>
</comment>
<evidence type="ECO:0000256" key="3">
    <source>
        <dbReference type="ARBA" id="ARBA00006702"/>
    </source>
</evidence>
<keyword evidence="8 12" id="KW-0904">Protein phosphatase</keyword>
<dbReference type="Proteomes" id="UP000729402">
    <property type="component" value="Unassembled WGS sequence"/>
</dbReference>
<evidence type="ECO:0000256" key="6">
    <source>
        <dbReference type="ARBA" id="ARBA00022801"/>
    </source>
</evidence>
<keyword evidence="7" id="KW-0460">Magnesium</keyword>
<name>A0A8J5R4N5_ZIZPA</name>
<organism evidence="15 16">
    <name type="scientific">Zizania palustris</name>
    <name type="common">Northern wild rice</name>
    <dbReference type="NCBI Taxonomy" id="103762"/>
    <lineage>
        <taxon>Eukaryota</taxon>
        <taxon>Viridiplantae</taxon>
        <taxon>Streptophyta</taxon>
        <taxon>Embryophyta</taxon>
        <taxon>Tracheophyta</taxon>
        <taxon>Spermatophyta</taxon>
        <taxon>Magnoliopsida</taxon>
        <taxon>Liliopsida</taxon>
        <taxon>Poales</taxon>
        <taxon>Poaceae</taxon>
        <taxon>BOP clade</taxon>
        <taxon>Oryzoideae</taxon>
        <taxon>Oryzeae</taxon>
        <taxon>Zizaniinae</taxon>
        <taxon>Zizania</taxon>
    </lineage>
</organism>
<evidence type="ECO:0000259" key="14">
    <source>
        <dbReference type="PROSITE" id="PS51746"/>
    </source>
</evidence>
<evidence type="ECO:0000313" key="15">
    <source>
        <dbReference type="EMBL" id="KAG8051230.1"/>
    </source>
</evidence>
<dbReference type="PROSITE" id="PS01032">
    <property type="entry name" value="PPM_1"/>
    <property type="match status" value="1"/>
</dbReference>
<evidence type="ECO:0000256" key="5">
    <source>
        <dbReference type="ARBA" id="ARBA00022723"/>
    </source>
</evidence>
<comment type="cofactor">
    <cofactor evidence="1">
        <name>Mn(2+)</name>
        <dbReference type="ChEBI" id="CHEBI:29035"/>
    </cofactor>
</comment>
<evidence type="ECO:0000256" key="9">
    <source>
        <dbReference type="ARBA" id="ARBA00023211"/>
    </source>
</evidence>
<dbReference type="GO" id="GO:0046872">
    <property type="term" value="F:metal ion binding"/>
    <property type="evidence" value="ECO:0007669"/>
    <property type="project" value="UniProtKB-KW"/>
</dbReference>
<comment type="cofactor">
    <cofactor evidence="2">
        <name>Mg(2+)</name>
        <dbReference type="ChEBI" id="CHEBI:18420"/>
    </cofactor>
</comment>
<protein>
    <recommendedName>
        <fullName evidence="4">protein-serine/threonine phosphatase</fullName>
        <ecNumber evidence="4">3.1.3.16</ecNumber>
    </recommendedName>
</protein>
<dbReference type="OrthoDB" id="10264738at2759"/>
<comment type="catalytic activity">
    <reaction evidence="10">
        <text>O-phospho-L-seryl-[protein] + H2O = L-seryl-[protein] + phosphate</text>
        <dbReference type="Rhea" id="RHEA:20629"/>
        <dbReference type="Rhea" id="RHEA-COMP:9863"/>
        <dbReference type="Rhea" id="RHEA-COMP:11604"/>
        <dbReference type="ChEBI" id="CHEBI:15377"/>
        <dbReference type="ChEBI" id="CHEBI:29999"/>
        <dbReference type="ChEBI" id="CHEBI:43474"/>
        <dbReference type="ChEBI" id="CHEBI:83421"/>
        <dbReference type="EC" id="3.1.3.16"/>
    </reaction>
</comment>
<feature type="domain" description="PPM-type phosphatase" evidence="14">
    <location>
        <begin position="206"/>
        <end position="489"/>
    </location>
</feature>
<comment type="catalytic activity">
    <reaction evidence="11">
        <text>O-phospho-L-threonyl-[protein] + H2O = L-threonyl-[protein] + phosphate</text>
        <dbReference type="Rhea" id="RHEA:47004"/>
        <dbReference type="Rhea" id="RHEA-COMP:11060"/>
        <dbReference type="Rhea" id="RHEA-COMP:11605"/>
        <dbReference type="ChEBI" id="CHEBI:15377"/>
        <dbReference type="ChEBI" id="CHEBI:30013"/>
        <dbReference type="ChEBI" id="CHEBI:43474"/>
        <dbReference type="ChEBI" id="CHEBI:61977"/>
        <dbReference type="EC" id="3.1.3.16"/>
    </reaction>
</comment>
<evidence type="ECO:0000256" key="4">
    <source>
        <dbReference type="ARBA" id="ARBA00013081"/>
    </source>
</evidence>
<evidence type="ECO:0000256" key="2">
    <source>
        <dbReference type="ARBA" id="ARBA00001946"/>
    </source>
</evidence>
<evidence type="ECO:0000256" key="13">
    <source>
        <dbReference type="SAM" id="MobiDB-lite"/>
    </source>
</evidence>
<reference evidence="15" key="2">
    <citation type="submission" date="2021-02" db="EMBL/GenBank/DDBJ databases">
        <authorList>
            <person name="Kimball J.A."/>
            <person name="Haas M.W."/>
            <person name="Macchietto M."/>
            <person name="Kono T."/>
            <person name="Duquette J."/>
            <person name="Shao M."/>
        </authorList>
    </citation>
    <scope>NUCLEOTIDE SEQUENCE</scope>
    <source>
        <tissue evidence="15">Fresh leaf tissue</tissue>
    </source>
</reference>
<dbReference type="SMART" id="SM00332">
    <property type="entry name" value="PP2Cc"/>
    <property type="match status" value="1"/>
</dbReference>
<keyword evidence="6 12" id="KW-0378">Hydrolase</keyword>
<dbReference type="FunFam" id="3.60.40.10:FF:000079">
    <property type="entry name" value="Probable protein phosphatase 2C 74"/>
    <property type="match status" value="1"/>
</dbReference>
<proteinExistence type="inferred from homology"/>
<keyword evidence="5" id="KW-0479">Metal-binding</keyword>
<dbReference type="PANTHER" id="PTHR47992">
    <property type="entry name" value="PROTEIN PHOSPHATASE"/>
    <property type="match status" value="1"/>
</dbReference>
<dbReference type="InterPro" id="IPR000222">
    <property type="entry name" value="PP2C_BS"/>
</dbReference>
<evidence type="ECO:0000256" key="8">
    <source>
        <dbReference type="ARBA" id="ARBA00022912"/>
    </source>
</evidence>
<comment type="similarity">
    <text evidence="3 12">Belongs to the PP2C family.</text>
</comment>
<accession>A0A8J5R4N5</accession>
<evidence type="ECO:0000256" key="7">
    <source>
        <dbReference type="ARBA" id="ARBA00022842"/>
    </source>
</evidence>
<evidence type="ECO:0000313" key="16">
    <source>
        <dbReference type="Proteomes" id="UP000729402"/>
    </source>
</evidence>
<evidence type="ECO:0000256" key="10">
    <source>
        <dbReference type="ARBA" id="ARBA00047761"/>
    </source>
</evidence>
<dbReference type="Pfam" id="PF00481">
    <property type="entry name" value="PP2C"/>
    <property type="match status" value="1"/>
</dbReference>
<evidence type="ECO:0000256" key="12">
    <source>
        <dbReference type="RuleBase" id="RU003465"/>
    </source>
</evidence>
<dbReference type="EC" id="3.1.3.16" evidence="4"/>